<dbReference type="OrthoDB" id="9805743at2"/>
<comment type="subcellular location">
    <subcellularLocation>
        <location evidence="9">Cell membrane</location>
        <topology evidence="9">Single-pass membrane protein</topology>
    </subcellularLocation>
    <subcellularLocation>
        <location evidence="1">Membrane</location>
    </subcellularLocation>
</comment>
<keyword evidence="2 9" id="KW-0813">Transport</keyword>
<dbReference type="GO" id="GO:0008320">
    <property type="term" value="F:protein transmembrane transporter activity"/>
    <property type="evidence" value="ECO:0007669"/>
    <property type="project" value="UniProtKB-UniRule"/>
</dbReference>
<feature type="region of interest" description="Disordered" evidence="10">
    <location>
        <begin position="1"/>
        <end position="68"/>
    </location>
</feature>
<evidence type="ECO:0000256" key="1">
    <source>
        <dbReference type="ARBA" id="ARBA00004370"/>
    </source>
</evidence>
<keyword evidence="8 9" id="KW-0472">Membrane</keyword>
<gene>
    <name evidence="9" type="primary">secE</name>
    <name evidence="11" type="ORF">MPLG2_0394</name>
</gene>
<evidence type="ECO:0000313" key="11">
    <source>
        <dbReference type="EMBL" id="SPD85430.1"/>
    </source>
</evidence>
<dbReference type="RefSeq" id="WP_105184666.1">
    <property type="nucleotide sequence ID" value="NZ_BAAAGO010000027.1"/>
</dbReference>
<dbReference type="KEGG" id="mgg:MPLG2_0394"/>
<dbReference type="PANTHER" id="PTHR33910">
    <property type="entry name" value="PROTEIN TRANSLOCASE SUBUNIT SECE"/>
    <property type="match status" value="1"/>
</dbReference>
<dbReference type="GO" id="GO:0009306">
    <property type="term" value="P:protein secretion"/>
    <property type="evidence" value="ECO:0007669"/>
    <property type="project" value="UniProtKB-UniRule"/>
</dbReference>
<keyword evidence="6 9" id="KW-1133">Transmembrane helix</keyword>
<accession>A0A2N9JD05</accession>
<dbReference type="GO" id="GO:0006605">
    <property type="term" value="P:protein targeting"/>
    <property type="evidence" value="ECO:0007669"/>
    <property type="project" value="UniProtKB-UniRule"/>
</dbReference>
<dbReference type="InterPro" id="IPR001901">
    <property type="entry name" value="Translocase_SecE/Sec61-g"/>
</dbReference>
<dbReference type="EMBL" id="LT985188">
    <property type="protein sequence ID" value="SPD85430.1"/>
    <property type="molecule type" value="Genomic_DNA"/>
</dbReference>
<keyword evidence="12" id="KW-1185">Reference proteome</keyword>
<evidence type="ECO:0000256" key="3">
    <source>
        <dbReference type="ARBA" id="ARBA00022475"/>
    </source>
</evidence>
<comment type="subunit">
    <text evidence="9">Component of the Sec protein translocase complex. Heterotrimer consisting of SecY, SecE and SecG subunits. The heterotrimers can form oligomers, although 1 heterotrimer is thought to be able to translocate proteins. Interacts with the ribosome. Interacts with SecDF, and other proteins may be involved. Interacts with SecA.</text>
</comment>
<comment type="function">
    <text evidence="9">Essential subunit of the Sec protein translocation channel SecYEG. Clamps together the 2 halves of SecY. May contact the channel plug during translocation.</text>
</comment>
<organism evidence="11 12">
    <name type="scientific">Micropruina glycogenica</name>
    <dbReference type="NCBI Taxonomy" id="75385"/>
    <lineage>
        <taxon>Bacteria</taxon>
        <taxon>Bacillati</taxon>
        <taxon>Actinomycetota</taxon>
        <taxon>Actinomycetes</taxon>
        <taxon>Propionibacteriales</taxon>
        <taxon>Nocardioidaceae</taxon>
        <taxon>Micropruina</taxon>
    </lineage>
</organism>
<sequence length="124" mass="13498">MAQEKDNADGDNGVPAAQDPAREVAKAAASSRPVRKSASNDETSTKKDHATPKQRAGGARATRKRTTPVSFVRESADELRKVVWPTATQLRQYFVVVLVFVLLVIAYVSALDLLFGWGLLKIFG</sequence>
<dbReference type="PANTHER" id="PTHR33910:SF1">
    <property type="entry name" value="PROTEIN TRANSLOCASE SUBUNIT SECE"/>
    <property type="match status" value="1"/>
</dbReference>
<feature type="transmembrane region" description="Helical" evidence="9">
    <location>
        <begin position="93"/>
        <end position="120"/>
    </location>
</feature>
<reference evidence="11 12" key="1">
    <citation type="submission" date="2018-02" db="EMBL/GenBank/DDBJ databases">
        <authorList>
            <person name="Cohen D.B."/>
            <person name="Kent A.D."/>
        </authorList>
    </citation>
    <scope>NUCLEOTIDE SEQUENCE [LARGE SCALE GENOMIC DNA]</scope>
    <source>
        <strain evidence="11">1</strain>
    </source>
</reference>
<evidence type="ECO:0000256" key="8">
    <source>
        <dbReference type="ARBA" id="ARBA00023136"/>
    </source>
</evidence>
<dbReference type="PROSITE" id="PS01067">
    <property type="entry name" value="SECE_SEC61G"/>
    <property type="match status" value="1"/>
</dbReference>
<comment type="similarity">
    <text evidence="9">Belongs to the SecE/SEC61-gamma family.</text>
</comment>
<evidence type="ECO:0000256" key="4">
    <source>
        <dbReference type="ARBA" id="ARBA00022692"/>
    </source>
</evidence>
<dbReference type="NCBIfam" id="TIGR00964">
    <property type="entry name" value="secE_bact"/>
    <property type="match status" value="1"/>
</dbReference>
<protein>
    <recommendedName>
        <fullName evidence="9">Protein translocase subunit SecE</fullName>
    </recommendedName>
</protein>
<evidence type="ECO:0000256" key="7">
    <source>
        <dbReference type="ARBA" id="ARBA00023010"/>
    </source>
</evidence>
<evidence type="ECO:0000256" key="10">
    <source>
        <dbReference type="SAM" id="MobiDB-lite"/>
    </source>
</evidence>
<dbReference type="InterPro" id="IPR038379">
    <property type="entry name" value="SecE_sf"/>
</dbReference>
<dbReference type="Pfam" id="PF00584">
    <property type="entry name" value="SecE"/>
    <property type="match status" value="1"/>
</dbReference>
<dbReference type="GO" id="GO:0065002">
    <property type="term" value="P:intracellular protein transmembrane transport"/>
    <property type="evidence" value="ECO:0007669"/>
    <property type="project" value="UniProtKB-UniRule"/>
</dbReference>
<evidence type="ECO:0000313" key="12">
    <source>
        <dbReference type="Proteomes" id="UP000238164"/>
    </source>
</evidence>
<keyword evidence="4 9" id="KW-0812">Transmembrane</keyword>
<dbReference type="AlphaFoldDB" id="A0A2N9JD05"/>
<dbReference type="Gene3D" id="1.20.5.1030">
    <property type="entry name" value="Preprotein translocase secy subunit"/>
    <property type="match status" value="1"/>
</dbReference>
<dbReference type="Proteomes" id="UP000238164">
    <property type="component" value="Chromosome 1"/>
</dbReference>
<dbReference type="GO" id="GO:0043952">
    <property type="term" value="P:protein transport by the Sec complex"/>
    <property type="evidence" value="ECO:0007669"/>
    <property type="project" value="UniProtKB-UniRule"/>
</dbReference>
<keyword evidence="5 9" id="KW-0653">Protein transport</keyword>
<dbReference type="GO" id="GO:0005886">
    <property type="term" value="C:plasma membrane"/>
    <property type="evidence" value="ECO:0007669"/>
    <property type="project" value="UniProtKB-SubCell"/>
</dbReference>
<evidence type="ECO:0000256" key="5">
    <source>
        <dbReference type="ARBA" id="ARBA00022927"/>
    </source>
</evidence>
<dbReference type="HAMAP" id="MF_00422">
    <property type="entry name" value="SecE"/>
    <property type="match status" value="1"/>
</dbReference>
<keyword evidence="7 9" id="KW-0811">Translocation</keyword>
<evidence type="ECO:0000256" key="2">
    <source>
        <dbReference type="ARBA" id="ARBA00022448"/>
    </source>
</evidence>
<evidence type="ECO:0000256" key="9">
    <source>
        <dbReference type="HAMAP-Rule" id="MF_00422"/>
    </source>
</evidence>
<proteinExistence type="inferred from homology"/>
<keyword evidence="3 9" id="KW-1003">Cell membrane</keyword>
<evidence type="ECO:0000256" key="6">
    <source>
        <dbReference type="ARBA" id="ARBA00022989"/>
    </source>
</evidence>
<name>A0A2N9JD05_9ACTN</name>
<dbReference type="InterPro" id="IPR005807">
    <property type="entry name" value="SecE_bac"/>
</dbReference>